<evidence type="ECO:0000256" key="5">
    <source>
        <dbReference type="ARBA" id="ARBA00023136"/>
    </source>
</evidence>
<dbReference type="InterPro" id="IPR036866">
    <property type="entry name" value="RibonucZ/Hydroxyglut_hydro"/>
</dbReference>
<dbReference type="PANTHER" id="PTHR30619">
    <property type="entry name" value="DNA INTERNALIZATION/COMPETENCE PROTEIN COMEC/REC2"/>
    <property type="match status" value="1"/>
</dbReference>
<dbReference type="InterPro" id="IPR025405">
    <property type="entry name" value="DUF4131"/>
</dbReference>
<feature type="transmembrane region" description="Helical" evidence="6">
    <location>
        <begin position="431"/>
        <end position="455"/>
    </location>
</feature>
<keyword evidence="5 6" id="KW-0472">Membrane</keyword>
<feature type="transmembrane region" description="Helical" evidence="6">
    <location>
        <begin position="354"/>
        <end position="375"/>
    </location>
</feature>
<dbReference type="Proteomes" id="UP000540989">
    <property type="component" value="Unassembled WGS sequence"/>
</dbReference>
<evidence type="ECO:0000256" key="4">
    <source>
        <dbReference type="ARBA" id="ARBA00022989"/>
    </source>
</evidence>
<dbReference type="EMBL" id="JACHIP010000005">
    <property type="protein sequence ID" value="MBB5059232.1"/>
    <property type="molecule type" value="Genomic_DNA"/>
</dbReference>
<feature type="transmembrane region" description="Helical" evidence="6">
    <location>
        <begin position="528"/>
        <end position="546"/>
    </location>
</feature>
<sequence>MMLLAWTLILAAIALYAVRARARIAVLPALALWLTVGFWSAEMQPAPSPQAELVRYADGLQRMVRAHIARVRELPAQFSDEAGEHDDRPVFAIDLAVDQVEDITPDLSQMVPVNGGIRVTLTGDSAPRSLRCGDAVEATLRLRTPERYRDPGAWQYVDYLATQGIGATATLPVVRMLAASDDHRAGTMRCRLYAAQRWASSRLMAYVDSGANVGLPKALRLSADDAGMLNAMLFGDRDRLRHVLRLGFERTGSFHLFVVSGMHVALLAGALFFLCRRLRLPRVAATACTIVITALYALLTGFGAPVQRALLMSSVFLIARLLNRDRNVMNSLGAAALAVLVLSPSALFEASFQMTFLVIVAIGGIAIPLGEWSFLPYARAARNLDHLWLDLGMHPRLAEFRIRLRIWGEHLEPLLGNWGLRAPGVLVRRSLWLLELLLIGVVAEMVMVLPMATYFHRATIFALPANVLSIPLVAILAPMGVVTFLASLVSPWLAVIPASATALLLHTITSVIGHISRLHAADWRIPGPSPWVFFLAVACWLTLCWLVRRSPRCAVLAGVLLPMVAAMVLWPEPVLFTSQDLEVTAIDVGQGDSLLLVSPVGRTMLVDAGGPVGRTENATLHTKFDVGEDVVSPYLWSRRLRHLDVVALTHAHSDHMGGMAAVLRNFRPHELWVGIDPDSGEYDALLHEARDLGIAIVHLHAGDARMLGGIGFSVLAPAPAYRNPHAPVNDDSLVLRVDYGQASVLLEGDAETPSERAMLTAGEVHPVTLLKVGHHGSRTSTTPEFFAAAHPQMAVISVGKGNTFGHPRPEVIERLAEAHTRVYRTDRFGLTQFLLTRDGGIREIESGP</sequence>
<keyword evidence="3 6" id="KW-0812">Transmembrane</keyword>
<dbReference type="CDD" id="cd07731">
    <property type="entry name" value="ComA-like_MBL-fold"/>
    <property type="match status" value="1"/>
</dbReference>
<dbReference type="Pfam" id="PF03772">
    <property type="entry name" value="Competence"/>
    <property type="match status" value="1"/>
</dbReference>
<feature type="transmembrane region" description="Helical" evidence="6">
    <location>
        <begin position="282"/>
        <end position="299"/>
    </location>
</feature>
<keyword evidence="2" id="KW-1003">Cell membrane</keyword>
<evidence type="ECO:0000256" key="6">
    <source>
        <dbReference type="SAM" id="Phobius"/>
    </source>
</evidence>
<evidence type="ECO:0000256" key="2">
    <source>
        <dbReference type="ARBA" id="ARBA00022475"/>
    </source>
</evidence>
<dbReference type="Gene3D" id="3.60.15.10">
    <property type="entry name" value="Ribonuclease Z/Hydroxyacylglutathione hydrolase-like"/>
    <property type="match status" value="1"/>
</dbReference>
<organism evidence="8 9">
    <name type="scientific">Granulicella aggregans</name>
    <dbReference type="NCBI Taxonomy" id="474949"/>
    <lineage>
        <taxon>Bacteria</taxon>
        <taxon>Pseudomonadati</taxon>
        <taxon>Acidobacteriota</taxon>
        <taxon>Terriglobia</taxon>
        <taxon>Terriglobales</taxon>
        <taxon>Acidobacteriaceae</taxon>
        <taxon>Granulicella</taxon>
    </lineage>
</organism>
<feature type="transmembrane region" description="Helical" evidence="6">
    <location>
        <begin position="254"/>
        <end position="275"/>
    </location>
</feature>
<dbReference type="RefSeq" id="WP_246409301.1">
    <property type="nucleotide sequence ID" value="NZ_JACHIP010000005.1"/>
</dbReference>
<dbReference type="InterPro" id="IPR052159">
    <property type="entry name" value="Competence_DNA_uptake"/>
</dbReference>
<accession>A0A7W7ZG44</accession>
<reference evidence="8 9" key="1">
    <citation type="submission" date="2020-08" db="EMBL/GenBank/DDBJ databases">
        <title>Genomic Encyclopedia of Type Strains, Phase IV (KMG-V): Genome sequencing to study the core and pangenomes of soil and plant-associated prokaryotes.</title>
        <authorList>
            <person name="Whitman W."/>
        </authorList>
    </citation>
    <scope>NUCLEOTIDE SEQUENCE [LARGE SCALE GENOMIC DNA]</scope>
    <source>
        <strain evidence="8 9">M8UP14</strain>
    </source>
</reference>
<feature type="domain" description="Metallo-beta-lactamase" evidence="7">
    <location>
        <begin position="590"/>
        <end position="800"/>
    </location>
</feature>
<feature type="transmembrane region" description="Helical" evidence="6">
    <location>
        <begin position="492"/>
        <end position="516"/>
    </location>
</feature>
<feature type="transmembrane region" description="Helical" evidence="6">
    <location>
        <begin position="553"/>
        <end position="570"/>
    </location>
</feature>
<feature type="transmembrane region" description="Helical" evidence="6">
    <location>
        <begin position="461"/>
        <end position="485"/>
    </location>
</feature>
<evidence type="ECO:0000256" key="3">
    <source>
        <dbReference type="ARBA" id="ARBA00022692"/>
    </source>
</evidence>
<protein>
    <submittedName>
        <fullName evidence="8">Competence protein ComEC</fullName>
    </submittedName>
</protein>
<name>A0A7W7ZG44_9BACT</name>
<gene>
    <name evidence="8" type="ORF">HDF16_003955</name>
</gene>
<proteinExistence type="predicted"/>
<dbReference type="Pfam" id="PF00753">
    <property type="entry name" value="Lactamase_B"/>
    <property type="match status" value="1"/>
</dbReference>
<dbReference type="InterPro" id="IPR004477">
    <property type="entry name" value="ComEC_N"/>
</dbReference>
<keyword evidence="9" id="KW-1185">Reference proteome</keyword>
<keyword evidence="4 6" id="KW-1133">Transmembrane helix</keyword>
<dbReference type="InterPro" id="IPR035681">
    <property type="entry name" value="ComA-like_MBL"/>
</dbReference>
<comment type="subcellular location">
    <subcellularLocation>
        <location evidence="1">Cell membrane</location>
        <topology evidence="1">Multi-pass membrane protein</topology>
    </subcellularLocation>
</comment>
<dbReference type="SUPFAM" id="SSF56281">
    <property type="entry name" value="Metallo-hydrolase/oxidoreductase"/>
    <property type="match status" value="1"/>
</dbReference>
<dbReference type="AlphaFoldDB" id="A0A7W7ZG44"/>
<dbReference type="PANTHER" id="PTHR30619:SF1">
    <property type="entry name" value="RECOMBINATION PROTEIN 2"/>
    <property type="match status" value="1"/>
</dbReference>
<evidence type="ECO:0000313" key="9">
    <source>
        <dbReference type="Proteomes" id="UP000540989"/>
    </source>
</evidence>
<evidence type="ECO:0000259" key="7">
    <source>
        <dbReference type="SMART" id="SM00849"/>
    </source>
</evidence>
<dbReference type="InterPro" id="IPR001279">
    <property type="entry name" value="Metallo-B-lactamas"/>
</dbReference>
<dbReference type="Pfam" id="PF13567">
    <property type="entry name" value="DUF4131"/>
    <property type="match status" value="1"/>
</dbReference>
<comment type="caution">
    <text evidence="8">The sequence shown here is derived from an EMBL/GenBank/DDBJ whole genome shotgun (WGS) entry which is preliminary data.</text>
</comment>
<dbReference type="NCBIfam" id="TIGR00360">
    <property type="entry name" value="ComEC_N-term"/>
    <property type="match status" value="1"/>
</dbReference>
<dbReference type="GO" id="GO:0005886">
    <property type="term" value="C:plasma membrane"/>
    <property type="evidence" value="ECO:0007669"/>
    <property type="project" value="UniProtKB-SubCell"/>
</dbReference>
<evidence type="ECO:0000256" key="1">
    <source>
        <dbReference type="ARBA" id="ARBA00004651"/>
    </source>
</evidence>
<dbReference type="SMART" id="SM00849">
    <property type="entry name" value="Lactamase_B"/>
    <property type="match status" value="1"/>
</dbReference>
<evidence type="ECO:0000313" key="8">
    <source>
        <dbReference type="EMBL" id="MBB5059232.1"/>
    </source>
</evidence>